<dbReference type="Pfam" id="PF04255">
    <property type="entry name" value="DUF433"/>
    <property type="match status" value="1"/>
</dbReference>
<sequence>MATATNIGTLVTCSPDINNGRPVITGTKTSVSRVVVLYKQGANAEEIARRISHLNLAQVYAALAYYHVNRHQIETELAQAEAEYWNLAELHSQKDKNTDE</sequence>
<dbReference type="PANTHER" id="PTHR34849:SF1">
    <property type="entry name" value="SLR0770 PROTEIN"/>
    <property type="match status" value="1"/>
</dbReference>
<evidence type="ECO:0008006" key="3">
    <source>
        <dbReference type="Google" id="ProtNLM"/>
    </source>
</evidence>
<accession>A0A480A9Z8</accession>
<protein>
    <recommendedName>
        <fullName evidence="3">DUF433 domain-containing protein</fullName>
    </recommendedName>
</protein>
<dbReference type="SUPFAM" id="SSF46689">
    <property type="entry name" value="Homeodomain-like"/>
    <property type="match status" value="1"/>
</dbReference>
<name>A0A480A9Z8_9CYAN</name>
<dbReference type="RefSeq" id="WP_137907070.1">
    <property type="nucleotide sequence ID" value="NZ_BJCF01000007.1"/>
</dbReference>
<proteinExistence type="predicted"/>
<dbReference type="Proteomes" id="UP000299367">
    <property type="component" value="Unassembled WGS sequence"/>
</dbReference>
<dbReference type="InterPro" id="IPR009057">
    <property type="entry name" value="Homeodomain-like_sf"/>
</dbReference>
<dbReference type="EMBL" id="BJCF01000007">
    <property type="protein sequence ID" value="GCL41332.1"/>
    <property type="molecule type" value="Genomic_DNA"/>
</dbReference>
<reference evidence="2" key="1">
    <citation type="submission" date="2019-02" db="EMBL/GenBank/DDBJ databases">
        <title>Draft genome sequence of Dolichospermum planctonicum NIES-80.</title>
        <authorList>
            <person name="Yamaguchi H."/>
            <person name="Suzuki S."/>
            <person name="Kawachi M."/>
        </authorList>
    </citation>
    <scope>NUCLEOTIDE SEQUENCE [LARGE SCALE GENOMIC DNA]</scope>
    <source>
        <strain evidence="2">NIES-80</strain>
    </source>
</reference>
<gene>
    <name evidence="1" type="ORF">NIES80_10270</name>
</gene>
<evidence type="ECO:0000313" key="2">
    <source>
        <dbReference type="Proteomes" id="UP000299367"/>
    </source>
</evidence>
<comment type="caution">
    <text evidence="1">The sequence shown here is derived from an EMBL/GenBank/DDBJ whole genome shotgun (WGS) entry which is preliminary data.</text>
</comment>
<dbReference type="PANTHER" id="PTHR34849">
    <property type="entry name" value="SSL5025 PROTEIN"/>
    <property type="match status" value="1"/>
</dbReference>
<dbReference type="InterPro" id="IPR007367">
    <property type="entry name" value="DUF433"/>
</dbReference>
<organism evidence="1 2">
    <name type="scientific">Dolichospermum planctonicum</name>
    <dbReference type="NCBI Taxonomy" id="136072"/>
    <lineage>
        <taxon>Bacteria</taxon>
        <taxon>Bacillati</taxon>
        <taxon>Cyanobacteriota</taxon>
        <taxon>Cyanophyceae</taxon>
        <taxon>Nostocales</taxon>
        <taxon>Aphanizomenonaceae</taxon>
        <taxon>Dolichospermum</taxon>
    </lineage>
</organism>
<dbReference type="OrthoDB" id="427790at2"/>
<dbReference type="InterPro" id="IPR036388">
    <property type="entry name" value="WH-like_DNA-bd_sf"/>
</dbReference>
<evidence type="ECO:0000313" key="1">
    <source>
        <dbReference type="EMBL" id="GCL41332.1"/>
    </source>
</evidence>
<dbReference type="AlphaFoldDB" id="A0A480A9Z8"/>
<dbReference type="Gene3D" id="1.10.10.10">
    <property type="entry name" value="Winged helix-like DNA-binding domain superfamily/Winged helix DNA-binding domain"/>
    <property type="match status" value="1"/>
</dbReference>